<dbReference type="Gene3D" id="3.90.226.10">
    <property type="entry name" value="2-enoyl-CoA Hydratase, Chain A, domain 1"/>
    <property type="match status" value="1"/>
</dbReference>
<gene>
    <name evidence="8" type="ORF">SAMN04489718_1543</name>
</gene>
<evidence type="ECO:0000256" key="5">
    <source>
        <dbReference type="ARBA" id="ARBA00023709"/>
    </source>
</evidence>
<dbReference type="FunFam" id="3.90.226.10:FF:000009">
    <property type="entry name" value="Carnitinyl-CoA dehydratase"/>
    <property type="match status" value="1"/>
</dbReference>
<evidence type="ECO:0000256" key="7">
    <source>
        <dbReference type="RuleBase" id="RU003707"/>
    </source>
</evidence>
<dbReference type="InterPro" id="IPR014748">
    <property type="entry name" value="Enoyl-CoA_hydra_C"/>
</dbReference>
<evidence type="ECO:0000256" key="4">
    <source>
        <dbReference type="ARBA" id="ARBA00023239"/>
    </source>
</evidence>
<dbReference type="InterPro" id="IPR018376">
    <property type="entry name" value="Enoyl-CoA_hyd/isom_CS"/>
</dbReference>
<dbReference type="Proteomes" id="UP000199301">
    <property type="component" value="Unassembled WGS sequence"/>
</dbReference>
<dbReference type="Gene3D" id="1.10.12.10">
    <property type="entry name" value="Lyase 2-enoyl-coa Hydratase, Chain A, domain 2"/>
    <property type="match status" value="1"/>
</dbReference>
<dbReference type="PANTHER" id="PTHR11941:SF169">
    <property type="entry name" value="(7AS)-7A-METHYL-1,5-DIOXO-2,3,5,6,7,7A-HEXAHYDRO-1H-INDENE-CARBOXYL-COA HYDROLASE"/>
    <property type="match status" value="1"/>
</dbReference>
<organism evidence="8 9">
    <name type="scientific">Actinopolyspora saharensis</name>
    <dbReference type="NCBI Taxonomy" id="995062"/>
    <lineage>
        <taxon>Bacteria</taxon>
        <taxon>Bacillati</taxon>
        <taxon>Actinomycetota</taxon>
        <taxon>Actinomycetes</taxon>
        <taxon>Actinopolysporales</taxon>
        <taxon>Actinopolysporaceae</taxon>
        <taxon>Actinopolyspora</taxon>
    </lineage>
</organism>
<dbReference type="AlphaFoldDB" id="A0A1H1AE07"/>
<dbReference type="NCBIfam" id="NF006100">
    <property type="entry name" value="PRK08252.1"/>
    <property type="match status" value="1"/>
</dbReference>
<protein>
    <recommendedName>
        <fullName evidence="2">enoyl-CoA hydratase</fullName>
        <ecNumber evidence="2">4.2.1.17</ecNumber>
    </recommendedName>
</protein>
<sequence length="258" mass="27143">MTDIENQPVRTEVHENTLVITIDRPKARNAVNAAVAEGIAEAVRRLDEDPQLRVGVLTGAERMFSAGMDLKAAANGESASIEDKGFAGLTEAEPDKPLIAAVEGFAMGGGFELALACDLVVAGSSAKFALPEVQRGLIAGGGGAVRLPNRIPYHLAMELILTGEKLTAERAAELGVLNRVTADGAAESTALELAAGISRNAPLAVKAAKRVSRTAARDSEQQAFTAQREEIRALLASEDFAEGARAFAERRSPNWSAR</sequence>
<dbReference type="EC" id="4.2.1.17" evidence="2"/>
<keyword evidence="3" id="KW-0443">Lipid metabolism</keyword>
<comment type="catalytic activity">
    <reaction evidence="6">
        <text>a 4-saturated-(3S)-3-hydroxyacyl-CoA = a (3E)-enoyl-CoA + H2O</text>
        <dbReference type="Rhea" id="RHEA:20724"/>
        <dbReference type="ChEBI" id="CHEBI:15377"/>
        <dbReference type="ChEBI" id="CHEBI:58521"/>
        <dbReference type="ChEBI" id="CHEBI:137480"/>
        <dbReference type="EC" id="4.2.1.17"/>
    </reaction>
</comment>
<dbReference type="InterPro" id="IPR029045">
    <property type="entry name" value="ClpP/crotonase-like_dom_sf"/>
</dbReference>
<name>A0A1H1AE07_9ACTN</name>
<dbReference type="EMBL" id="FNKO01000001">
    <property type="protein sequence ID" value="SDQ37938.1"/>
    <property type="molecule type" value="Genomic_DNA"/>
</dbReference>
<comment type="similarity">
    <text evidence="1 7">Belongs to the enoyl-CoA hydratase/isomerase family.</text>
</comment>
<evidence type="ECO:0000256" key="1">
    <source>
        <dbReference type="ARBA" id="ARBA00005254"/>
    </source>
</evidence>
<evidence type="ECO:0000256" key="2">
    <source>
        <dbReference type="ARBA" id="ARBA00012076"/>
    </source>
</evidence>
<accession>A0A1H1AE07</accession>
<dbReference type="CDD" id="cd06558">
    <property type="entry name" value="crotonase-like"/>
    <property type="match status" value="1"/>
</dbReference>
<dbReference type="STRING" id="995062.SAMN04489718_1543"/>
<dbReference type="InterPro" id="IPR001753">
    <property type="entry name" value="Enoyl-CoA_hydra/iso"/>
</dbReference>
<dbReference type="PANTHER" id="PTHR11941">
    <property type="entry name" value="ENOYL-COA HYDRATASE-RELATED"/>
    <property type="match status" value="1"/>
</dbReference>
<dbReference type="Pfam" id="PF00378">
    <property type="entry name" value="ECH_1"/>
    <property type="match status" value="1"/>
</dbReference>
<proteinExistence type="inferred from homology"/>
<reference evidence="9" key="1">
    <citation type="submission" date="2016-10" db="EMBL/GenBank/DDBJ databases">
        <authorList>
            <person name="Varghese N."/>
            <person name="Submissions S."/>
        </authorList>
    </citation>
    <scope>NUCLEOTIDE SEQUENCE [LARGE SCALE GENOMIC DNA]</scope>
    <source>
        <strain evidence="9">DSM 45459</strain>
    </source>
</reference>
<evidence type="ECO:0000256" key="3">
    <source>
        <dbReference type="ARBA" id="ARBA00023098"/>
    </source>
</evidence>
<evidence type="ECO:0000256" key="6">
    <source>
        <dbReference type="ARBA" id="ARBA00023717"/>
    </source>
</evidence>
<dbReference type="PROSITE" id="PS00166">
    <property type="entry name" value="ENOYL_COA_HYDRATASE"/>
    <property type="match status" value="1"/>
</dbReference>
<dbReference type="GO" id="GO:0004300">
    <property type="term" value="F:enoyl-CoA hydratase activity"/>
    <property type="evidence" value="ECO:0007669"/>
    <property type="project" value="UniProtKB-EC"/>
</dbReference>
<keyword evidence="9" id="KW-1185">Reference proteome</keyword>
<keyword evidence="4" id="KW-0456">Lyase</keyword>
<dbReference type="RefSeq" id="WP_092521994.1">
    <property type="nucleotide sequence ID" value="NZ_FNKO01000001.1"/>
</dbReference>
<dbReference type="OrthoDB" id="4308938at2"/>
<dbReference type="SUPFAM" id="SSF52096">
    <property type="entry name" value="ClpP/crotonase"/>
    <property type="match status" value="1"/>
</dbReference>
<evidence type="ECO:0000313" key="9">
    <source>
        <dbReference type="Proteomes" id="UP000199301"/>
    </source>
</evidence>
<comment type="catalytic activity">
    <reaction evidence="5">
        <text>a (3S)-3-hydroxyacyl-CoA = a (2E)-enoyl-CoA + H2O</text>
        <dbReference type="Rhea" id="RHEA:16105"/>
        <dbReference type="ChEBI" id="CHEBI:15377"/>
        <dbReference type="ChEBI" id="CHEBI:57318"/>
        <dbReference type="ChEBI" id="CHEBI:58856"/>
        <dbReference type="EC" id="4.2.1.17"/>
    </reaction>
</comment>
<evidence type="ECO:0000313" key="8">
    <source>
        <dbReference type="EMBL" id="SDQ37938.1"/>
    </source>
</evidence>
<dbReference type="GO" id="GO:0006635">
    <property type="term" value="P:fatty acid beta-oxidation"/>
    <property type="evidence" value="ECO:0007669"/>
    <property type="project" value="TreeGrafter"/>
</dbReference>